<reference evidence="1 2" key="1">
    <citation type="submission" date="2020-08" db="EMBL/GenBank/DDBJ databases">
        <title>Amycolatopsis sp. nov. DR6-1 isolated from Dendrobium heterocarpum.</title>
        <authorList>
            <person name="Tedsree N."/>
            <person name="Kuncharoen N."/>
            <person name="Likhitwitayawuid K."/>
            <person name="Tanasupawat S."/>
        </authorList>
    </citation>
    <scope>NUCLEOTIDE SEQUENCE [LARGE SCALE GENOMIC DNA]</scope>
    <source>
        <strain evidence="1 2">DR6-1</strain>
    </source>
</reference>
<comment type="caution">
    <text evidence="1">The sequence shown here is derived from an EMBL/GenBank/DDBJ whole genome shotgun (WGS) entry which is preliminary data.</text>
</comment>
<sequence>MPEEPGWIEEGLSTPRFAPYLAKAEGDLARASALYWWNVEVSAAFYPALHCLELALRNGLHRTLATAFGREDWWRVAPLRPDGVGKLAEARRKLTVRGRPRTPDDLVANLSLGFWVSTLSSAYDRTLWVPHLHRTFAFYRGKRRDLHTDLRTVLLFRNRIMHHEPIHHRHLWKDHETILRVLGYLVPELAGELKAYDRVPELLRQRPGR</sequence>
<gene>
    <name evidence="1" type="ORF">H4281_20910</name>
</gene>
<name>A0A7W3VYT0_9PSEU</name>
<dbReference type="AlphaFoldDB" id="A0A7W3VYT0"/>
<organism evidence="1 2">
    <name type="scientific">Amycolatopsis dendrobii</name>
    <dbReference type="NCBI Taxonomy" id="2760662"/>
    <lineage>
        <taxon>Bacteria</taxon>
        <taxon>Bacillati</taxon>
        <taxon>Actinomycetota</taxon>
        <taxon>Actinomycetes</taxon>
        <taxon>Pseudonocardiales</taxon>
        <taxon>Pseudonocardiaceae</taxon>
        <taxon>Amycolatopsis</taxon>
    </lineage>
</organism>
<proteinExistence type="predicted"/>
<protein>
    <recommendedName>
        <fullName evidence="3">Abi-like protein</fullName>
    </recommendedName>
</protein>
<dbReference type="EMBL" id="JACGZW010000007">
    <property type="protein sequence ID" value="MBB1155615.1"/>
    <property type="molecule type" value="Genomic_DNA"/>
</dbReference>
<dbReference type="RefSeq" id="WP_182892642.1">
    <property type="nucleotide sequence ID" value="NZ_JACGZW010000007.1"/>
</dbReference>
<evidence type="ECO:0008006" key="3">
    <source>
        <dbReference type="Google" id="ProtNLM"/>
    </source>
</evidence>
<accession>A0A7W3VYT0</accession>
<keyword evidence="2" id="KW-1185">Reference proteome</keyword>
<dbReference type="Proteomes" id="UP000526734">
    <property type="component" value="Unassembled WGS sequence"/>
</dbReference>
<evidence type="ECO:0000313" key="2">
    <source>
        <dbReference type="Proteomes" id="UP000526734"/>
    </source>
</evidence>
<evidence type="ECO:0000313" key="1">
    <source>
        <dbReference type="EMBL" id="MBB1155615.1"/>
    </source>
</evidence>